<evidence type="ECO:0000256" key="3">
    <source>
        <dbReference type="ARBA" id="ARBA00022723"/>
    </source>
</evidence>
<dbReference type="InterPro" id="IPR001841">
    <property type="entry name" value="Znf_RING"/>
</dbReference>
<evidence type="ECO:0000256" key="7">
    <source>
        <dbReference type="ARBA" id="ARBA00023136"/>
    </source>
</evidence>
<dbReference type="SMART" id="SM00184">
    <property type="entry name" value="RING"/>
    <property type="match status" value="1"/>
</dbReference>
<comment type="subcellular location">
    <subcellularLocation>
        <location evidence="1">Membrane</location>
    </subcellularLocation>
</comment>
<proteinExistence type="predicted"/>
<evidence type="ECO:0000256" key="2">
    <source>
        <dbReference type="ARBA" id="ARBA00022692"/>
    </source>
</evidence>
<name>A0A7S3CKB3_9SPIT</name>
<organism evidence="12">
    <name type="scientific">Strombidium rassoulzadegani</name>
    <dbReference type="NCBI Taxonomy" id="1082188"/>
    <lineage>
        <taxon>Eukaryota</taxon>
        <taxon>Sar</taxon>
        <taxon>Alveolata</taxon>
        <taxon>Ciliophora</taxon>
        <taxon>Intramacronucleata</taxon>
        <taxon>Spirotrichea</taxon>
        <taxon>Oligotrichia</taxon>
        <taxon>Strombidiidae</taxon>
        <taxon>Strombidium</taxon>
    </lineage>
</organism>
<keyword evidence="7 9" id="KW-0472">Membrane</keyword>
<dbReference type="Gene3D" id="3.30.40.10">
    <property type="entry name" value="Zinc/RING finger domain, C3HC4 (zinc finger)"/>
    <property type="match status" value="1"/>
</dbReference>
<dbReference type="Pfam" id="PF13639">
    <property type="entry name" value="zf-RING_2"/>
    <property type="match status" value="1"/>
</dbReference>
<reference evidence="12" key="1">
    <citation type="submission" date="2021-01" db="EMBL/GenBank/DDBJ databases">
        <authorList>
            <person name="Corre E."/>
            <person name="Pelletier E."/>
            <person name="Niang G."/>
            <person name="Scheremetjew M."/>
            <person name="Finn R."/>
            <person name="Kale V."/>
            <person name="Holt S."/>
            <person name="Cochrane G."/>
            <person name="Meng A."/>
            <person name="Brown T."/>
            <person name="Cohen L."/>
        </authorList>
    </citation>
    <scope>NUCLEOTIDE SEQUENCE</scope>
    <source>
        <strain evidence="12">Ras09</strain>
    </source>
</reference>
<feature type="signal peptide" evidence="10">
    <location>
        <begin position="1"/>
        <end position="18"/>
    </location>
</feature>
<dbReference type="PANTHER" id="PTHR46539:SF1">
    <property type="entry name" value="E3 UBIQUITIN-PROTEIN LIGASE ATL42"/>
    <property type="match status" value="1"/>
</dbReference>
<evidence type="ECO:0000256" key="8">
    <source>
        <dbReference type="PROSITE-ProRule" id="PRU00175"/>
    </source>
</evidence>
<evidence type="ECO:0000259" key="11">
    <source>
        <dbReference type="PROSITE" id="PS50089"/>
    </source>
</evidence>
<protein>
    <recommendedName>
        <fullName evidence="11">RING-type domain-containing protein</fullName>
    </recommendedName>
</protein>
<dbReference type="PANTHER" id="PTHR46539">
    <property type="entry name" value="E3 UBIQUITIN-PROTEIN LIGASE ATL42"/>
    <property type="match status" value="1"/>
</dbReference>
<dbReference type="EMBL" id="HBIA01001202">
    <property type="protein sequence ID" value="CAE0228826.1"/>
    <property type="molecule type" value="Transcribed_RNA"/>
</dbReference>
<gene>
    <name evidence="12" type="ORF">SRAS04492_LOCUS610</name>
</gene>
<accession>A0A7S3CKB3</accession>
<evidence type="ECO:0000256" key="1">
    <source>
        <dbReference type="ARBA" id="ARBA00004370"/>
    </source>
</evidence>
<dbReference type="PROSITE" id="PS50089">
    <property type="entry name" value="ZF_RING_2"/>
    <property type="match status" value="1"/>
</dbReference>
<dbReference type="InterPro" id="IPR013083">
    <property type="entry name" value="Znf_RING/FYVE/PHD"/>
</dbReference>
<keyword evidence="2 9" id="KW-0812">Transmembrane</keyword>
<feature type="transmembrane region" description="Helical" evidence="9">
    <location>
        <begin position="119"/>
        <end position="149"/>
    </location>
</feature>
<dbReference type="GO" id="GO:0016020">
    <property type="term" value="C:membrane"/>
    <property type="evidence" value="ECO:0007669"/>
    <property type="project" value="UniProtKB-SubCell"/>
</dbReference>
<feature type="chain" id="PRO_5031086886" description="RING-type domain-containing protein" evidence="10">
    <location>
        <begin position="19"/>
        <end position="256"/>
    </location>
</feature>
<keyword evidence="4 8" id="KW-0863">Zinc-finger</keyword>
<feature type="domain" description="RING-type" evidence="11">
    <location>
        <begin position="188"/>
        <end position="232"/>
    </location>
</feature>
<keyword evidence="10" id="KW-0732">Signal</keyword>
<sequence>MCYLFVILFLSLTPIDECSQMIEANKIERLHWLDEKQWTIVYFTISFLQILRDKANEYVNKLYQEDRISYRRKSRIKVGLVVVTEALHFGWQVYGNLIYYRQIPDEEFQKCRQDRNPGFLFTMLMILILGYIYFVVYFVFVLLLVALFLRRYSNRRNQVSQTAQIMKSISRVKFSEELFGAISDENECIICMTAFNSDDMITKLSCEGNHFYHTQCIENWIHQGSNQCPMCRQPINNQIQLQELEPSQPPAAPAEA</sequence>
<dbReference type="GO" id="GO:0008270">
    <property type="term" value="F:zinc ion binding"/>
    <property type="evidence" value="ECO:0007669"/>
    <property type="project" value="UniProtKB-KW"/>
</dbReference>
<evidence type="ECO:0000256" key="5">
    <source>
        <dbReference type="ARBA" id="ARBA00022833"/>
    </source>
</evidence>
<dbReference type="AlphaFoldDB" id="A0A7S3CKB3"/>
<keyword evidence="5" id="KW-0862">Zinc</keyword>
<evidence type="ECO:0000256" key="10">
    <source>
        <dbReference type="SAM" id="SignalP"/>
    </source>
</evidence>
<evidence type="ECO:0000256" key="4">
    <source>
        <dbReference type="ARBA" id="ARBA00022771"/>
    </source>
</evidence>
<evidence type="ECO:0000313" key="12">
    <source>
        <dbReference type="EMBL" id="CAE0228826.1"/>
    </source>
</evidence>
<evidence type="ECO:0000256" key="6">
    <source>
        <dbReference type="ARBA" id="ARBA00022989"/>
    </source>
</evidence>
<dbReference type="SUPFAM" id="SSF57850">
    <property type="entry name" value="RING/U-box"/>
    <property type="match status" value="1"/>
</dbReference>
<evidence type="ECO:0000256" key="9">
    <source>
        <dbReference type="SAM" id="Phobius"/>
    </source>
</evidence>
<keyword evidence="6 9" id="KW-1133">Transmembrane helix</keyword>
<keyword evidence="3" id="KW-0479">Metal-binding</keyword>